<dbReference type="EMBL" id="AUWU02000002">
    <property type="protein sequence ID" value="KAH0576297.1"/>
    <property type="molecule type" value="Genomic_DNA"/>
</dbReference>
<name>V6LUC0_9EUKA</name>
<evidence type="ECO:0000256" key="1">
    <source>
        <dbReference type="SAM" id="Coils"/>
    </source>
</evidence>
<accession>V6LUC0</accession>
<organism evidence="2">
    <name type="scientific">Spironucleus salmonicida</name>
    <dbReference type="NCBI Taxonomy" id="348837"/>
    <lineage>
        <taxon>Eukaryota</taxon>
        <taxon>Metamonada</taxon>
        <taxon>Diplomonadida</taxon>
        <taxon>Hexamitidae</taxon>
        <taxon>Hexamitinae</taxon>
        <taxon>Spironucleus</taxon>
    </lineage>
</organism>
<keyword evidence="4" id="KW-1185">Reference proteome</keyword>
<evidence type="ECO:0000313" key="2">
    <source>
        <dbReference type="EMBL" id="EST44404.1"/>
    </source>
</evidence>
<dbReference type="VEuPathDB" id="GiardiaDB:SS50377_21860"/>
<sequence>MKNLSADFDYLLTQTFRHLKHQIKKTQLFFYDPSAPFAVPDVPKSPIFQLQPLLDNAEISIIEFQKTILEINNKLNLLKIDQKYINHKTNSVEQHSQIHKKQLSEIDHLAMQNQQLLDLKNENYRTKQLFPLPKIQKTEVQHKDVQRLQMLLNGLQEQFTNQRMEINALNDGIFEKQTELQYLKLELEELEEEERKVVVRPEIEKCIQCVEVVPQEAQTKQIRHPSPTKFTPLSKSKKYLTFDQIKKEDIQLVQKKIIQLGM</sequence>
<gene>
    <name evidence="2" type="ORF">SS50377_15709</name>
    <name evidence="3" type="ORF">SS50377_21860</name>
</gene>
<dbReference type="Proteomes" id="UP000018208">
    <property type="component" value="Unassembled WGS sequence"/>
</dbReference>
<feature type="coiled-coil region" evidence="1">
    <location>
        <begin position="145"/>
        <end position="200"/>
    </location>
</feature>
<reference evidence="3" key="2">
    <citation type="submission" date="2020-12" db="EMBL/GenBank/DDBJ databases">
        <title>New Spironucleus salmonicida genome in near-complete chromosomes.</title>
        <authorList>
            <person name="Xu F."/>
            <person name="Kurt Z."/>
            <person name="Jimenez-Gonzalez A."/>
            <person name="Astvaldsson A."/>
            <person name="Andersson J.O."/>
            <person name="Svard S.G."/>
        </authorList>
    </citation>
    <scope>NUCLEOTIDE SEQUENCE</scope>
    <source>
        <strain evidence="3">ATCC 50377</strain>
    </source>
</reference>
<dbReference type="AlphaFoldDB" id="V6LUC0"/>
<keyword evidence="1" id="KW-0175">Coiled coil</keyword>
<protein>
    <submittedName>
        <fullName evidence="2">Uncharacterized protein</fullName>
    </submittedName>
</protein>
<evidence type="ECO:0000313" key="4">
    <source>
        <dbReference type="Proteomes" id="UP000018208"/>
    </source>
</evidence>
<dbReference type="EMBL" id="KI546116">
    <property type="protein sequence ID" value="EST44404.1"/>
    <property type="molecule type" value="Genomic_DNA"/>
</dbReference>
<evidence type="ECO:0000313" key="3">
    <source>
        <dbReference type="EMBL" id="KAH0576297.1"/>
    </source>
</evidence>
<reference evidence="2 3" key="1">
    <citation type="journal article" date="2014" name="PLoS Genet.">
        <title>The Genome of Spironucleus salmonicida Highlights a Fish Pathogen Adapted to Fluctuating Environments.</title>
        <authorList>
            <person name="Xu F."/>
            <person name="Jerlstrom-Hultqvist J."/>
            <person name="Einarsson E."/>
            <person name="Astvaldsson A."/>
            <person name="Svard S.G."/>
            <person name="Andersson J.O."/>
        </authorList>
    </citation>
    <scope>NUCLEOTIDE SEQUENCE</scope>
    <source>
        <strain evidence="3">ATCC 50377</strain>
    </source>
</reference>
<proteinExistence type="predicted"/>